<evidence type="ECO:0000256" key="3">
    <source>
        <dbReference type="ARBA" id="ARBA00023125"/>
    </source>
</evidence>
<evidence type="ECO:0000256" key="5">
    <source>
        <dbReference type="RuleBase" id="RU362124"/>
    </source>
</evidence>
<dbReference type="PRINTS" id="PR00046">
    <property type="entry name" value="SIGMA70FCT"/>
</dbReference>
<keyword evidence="10" id="KW-1185">Reference proteome</keyword>
<proteinExistence type="inferred from homology"/>
<dbReference type="PROSITE" id="PS00715">
    <property type="entry name" value="SIGMA70_1"/>
    <property type="match status" value="1"/>
</dbReference>
<dbReference type="InterPro" id="IPR007627">
    <property type="entry name" value="RNA_pol_sigma70_r2"/>
</dbReference>
<comment type="similarity">
    <text evidence="5">Belongs to the sigma-70 factor family.</text>
</comment>
<dbReference type="InterPro" id="IPR012845">
    <property type="entry name" value="RNA_pol_sigma_FliA_WhiG"/>
</dbReference>
<dbReference type="Pfam" id="PF04542">
    <property type="entry name" value="Sigma70_r2"/>
    <property type="match status" value="1"/>
</dbReference>
<dbReference type="RefSeq" id="WP_344425787.1">
    <property type="nucleotide sequence ID" value="NZ_BAAAQK010000027.1"/>
</dbReference>
<evidence type="ECO:0000256" key="6">
    <source>
        <dbReference type="SAM" id="MobiDB-lite"/>
    </source>
</evidence>
<organism evidence="9 10">
    <name type="scientific">Pseudonocardia ailaonensis</name>
    <dbReference type="NCBI Taxonomy" id="367279"/>
    <lineage>
        <taxon>Bacteria</taxon>
        <taxon>Bacillati</taxon>
        <taxon>Actinomycetota</taxon>
        <taxon>Actinomycetes</taxon>
        <taxon>Pseudonocardiales</taxon>
        <taxon>Pseudonocardiaceae</taxon>
        <taxon>Pseudonocardia</taxon>
    </lineage>
</organism>
<dbReference type="CDD" id="cd06171">
    <property type="entry name" value="Sigma70_r4"/>
    <property type="match status" value="1"/>
</dbReference>
<protein>
    <recommendedName>
        <fullName evidence="5">RNA polymerase sigma factor</fullName>
    </recommendedName>
</protein>
<keyword evidence="2 5" id="KW-0731">Sigma factor</keyword>
<dbReference type="InterPro" id="IPR007630">
    <property type="entry name" value="RNA_pol_sigma70_r4"/>
</dbReference>
<comment type="caution">
    <text evidence="9">The sequence shown here is derived from an EMBL/GenBank/DDBJ whole genome shotgun (WGS) entry which is preliminary data.</text>
</comment>
<dbReference type="PROSITE" id="PS00716">
    <property type="entry name" value="SIGMA70_2"/>
    <property type="match status" value="1"/>
</dbReference>
<feature type="region of interest" description="Disordered" evidence="6">
    <location>
        <begin position="79"/>
        <end position="119"/>
    </location>
</feature>
<keyword evidence="4 5" id="KW-0804">Transcription</keyword>
<name>A0ABN2NM03_9PSEU</name>
<dbReference type="PANTHER" id="PTHR30385:SF7">
    <property type="entry name" value="RNA POLYMERASE SIGMA FACTOR FLIA"/>
    <property type="match status" value="1"/>
</dbReference>
<evidence type="ECO:0000256" key="2">
    <source>
        <dbReference type="ARBA" id="ARBA00023082"/>
    </source>
</evidence>
<dbReference type="InterPro" id="IPR014284">
    <property type="entry name" value="RNA_pol_sigma-70_dom"/>
</dbReference>
<gene>
    <name evidence="9" type="ORF">GCM10009836_64070</name>
</gene>
<dbReference type="EMBL" id="BAAAQK010000027">
    <property type="protein sequence ID" value="GAA1874179.1"/>
    <property type="molecule type" value="Genomic_DNA"/>
</dbReference>
<dbReference type="SUPFAM" id="SSF88659">
    <property type="entry name" value="Sigma3 and sigma4 domains of RNA polymerase sigma factors"/>
    <property type="match status" value="2"/>
</dbReference>
<evidence type="ECO:0000259" key="8">
    <source>
        <dbReference type="PROSITE" id="PS00716"/>
    </source>
</evidence>
<dbReference type="SUPFAM" id="SSF88946">
    <property type="entry name" value="Sigma2 domain of RNA polymerase sigma factors"/>
    <property type="match status" value="1"/>
</dbReference>
<accession>A0ABN2NM03</accession>
<keyword evidence="1 5" id="KW-0805">Transcription regulation</keyword>
<sequence>MTRLIPGRDALADESAQVTAPRDLAGALALALSGTRCTERRVPLRALPAIDGGPTGDGQSPAANLGGPVTASEHVALVSPLRPDTPDRPAVRPIGSAGSGDTRPGAHAGTRAPAGPADSVPIGAVPVDAARVDCVPIGAVPLDSVPMGAVPMGAVPMGAVPMGAVPMGAVPMGAVPMGAVPMGAVPLDSVSMGAVRSAEALPARDAGGDAPAAHITSTLWTDYLAGRTVPARDRLVLHYRALVRAVAGRMAGGLPVHVDAADLVQVGTFGLIDAVERFEPAHEVRFESFAAQRIRGAMLDELRAQDWVPRTVRARRREIDRMRERLEVRLGRSAADEELAAELGIGLRELRAAAQHRQLVSTEGWEEARSAGAAPATGLADLIADDGAPDPVERVEHQETVRELVVAVGTLGERDREVVRLYYLENLTLAEIGGRLGVTESRVCQLHARLVSRLRTRLGEFEAG</sequence>
<dbReference type="Gene3D" id="1.10.1740.10">
    <property type="match status" value="1"/>
</dbReference>
<evidence type="ECO:0000256" key="4">
    <source>
        <dbReference type="ARBA" id="ARBA00023163"/>
    </source>
</evidence>
<dbReference type="InterPro" id="IPR013325">
    <property type="entry name" value="RNA_pol_sigma_r2"/>
</dbReference>
<feature type="domain" description="RNA polymerase sigma-70" evidence="7">
    <location>
        <begin position="262"/>
        <end position="275"/>
    </location>
</feature>
<evidence type="ECO:0000313" key="9">
    <source>
        <dbReference type="EMBL" id="GAA1874179.1"/>
    </source>
</evidence>
<dbReference type="Gene3D" id="1.20.140.160">
    <property type="match status" value="1"/>
</dbReference>
<dbReference type="NCBIfam" id="TIGR02937">
    <property type="entry name" value="sigma70-ECF"/>
    <property type="match status" value="1"/>
</dbReference>
<reference evidence="9 10" key="1">
    <citation type="journal article" date="2019" name="Int. J. Syst. Evol. Microbiol.">
        <title>The Global Catalogue of Microorganisms (GCM) 10K type strain sequencing project: providing services to taxonomists for standard genome sequencing and annotation.</title>
        <authorList>
            <consortium name="The Broad Institute Genomics Platform"/>
            <consortium name="The Broad Institute Genome Sequencing Center for Infectious Disease"/>
            <person name="Wu L."/>
            <person name="Ma J."/>
        </authorList>
    </citation>
    <scope>NUCLEOTIDE SEQUENCE [LARGE SCALE GENOMIC DNA]</scope>
    <source>
        <strain evidence="9 10">JCM 16009</strain>
    </source>
</reference>
<dbReference type="NCBIfam" id="TIGR02479">
    <property type="entry name" value="FliA_WhiG"/>
    <property type="match status" value="1"/>
</dbReference>
<feature type="region of interest" description="Disordered" evidence="6">
    <location>
        <begin position="48"/>
        <end position="67"/>
    </location>
</feature>
<dbReference type="Proteomes" id="UP001500449">
    <property type="component" value="Unassembled WGS sequence"/>
</dbReference>
<dbReference type="NCBIfam" id="NF005413">
    <property type="entry name" value="PRK06986.1"/>
    <property type="match status" value="1"/>
</dbReference>
<evidence type="ECO:0000259" key="7">
    <source>
        <dbReference type="PROSITE" id="PS00715"/>
    </source>
</evidence>
<evidence type="ECO:0000256" key="1">
    <source>
        <dbReference type="ARBA" id="ARBA00023015"/>
    </source>
</evidence>
<comment type="function">
    <text evidence="5">Sigma factors are initiation factors that promote the attachment of RNA polymerase to specific initiation sites and are then released.</text>
</comment>
<dbReference type="InterPro" id="IPR013324">
    <property type="entry name" value="RNA_pol_sigma_r3/r4-like"/>
</dbReference>
<keyword evidence="3 5" id="KW-0238">DNA-binding</keyword>
<feature type="domain" description="RNA polymerase sigma-70" evidence="8">
    <location>
        <begin position="428"/>
        <end position="454"/>
    </location>
</feature>
<dbReference type="Pfam" id="PF04545">
    <property type="entry name" value="Sigma70_r4"/>
    <property type="match status" value="1"/>
</dbReference>
<evidence type="ECO:0000313" key="10">
    <source>
        <dbReference type="Proteomes" id="UP001500449"/>
    </source>
</evidence>
<dbReference type="InterPro" id="IPR000943">
    <property type="entry name" value="RNA_pol_sigma70"/>
</dbReference>
<dbReference type="PANTHER" id="PTHR30385">
    <property type="entry name" value="SIGMA FACTOR F FLAGELLAR"/>
    <property type="match status" value="1"/>
</dbReference>